<reference evidence="2 3" key="1">
    <citation type="submission" date="2016-10" db="EMBL/GenBank/DDBJ databases">
        <authorList>
            <person name="de Groot N.N."/>
        </authorList>
    </citation>
    <scope>NUCLEOTIDE SEQUENCE [LARGE SCALE GENOMIC DNA]</scope>
    <source>
        <strain evidence="2 3">DSM 9179</strain>
    </source>
</reference>
<keyword evidence="3" id="KW-1185">Reference proteome</keyword>
<proteinExistence type="predicted"/>
<feature type="transmembrane region" description="Helical" evidence="1">
    <location>
        <begin position="6"/>
        <end position="26"/>
    </location>
</feature>
<sequence>MSMEFILLIVYACAFVLIILTVWTYCEKEAFKKSWKDKNI</sequence>
<dbReference type="Proteomes" id="UP000199701">
    <property type="component" value="Unassembled WGS sequence"/>
</dbReference>
<gene>
    <name evidence="2" type="ORF">SAMN05421659_10991</name>
</gene>
<evidence type="ECO:0000313" key="2">
    <source>
        <dbReference type="EMBL" id="SEW30836.1"/>
    </source>
</evidence>
<name>A0A1I0QU76_9FIRM</name>
<organism evidence="2 3">
    <name type="scientific">[Clostridium] fimetarium</name>
    <dbReference type="NCBI Taxonomy" id="99656"/>
    <lineage>
        <taxon>Bacteria</taxon>
        <taxon>Bacillati</taxon>
        <taxon>Bacillota</taxon>
        <taxon>Clostridia</taxon>
        <taxon>Lachnospirales</taxon>
        <taxon>Lachnospiraceae</taxon>
    </lineage>
</organism>
<dbReference type="AlphaFoldDB" id="A0A1I0QU76"/>
<keyword evidence="1" id="KW-0812">Transmembrane</keyword>
<evidence type="ECO:0000256" key="1">
    <source>
        <dbReference type="SAM" id="Phobius"/>
    </source>
</evidence>
<keyword evidence="1" id="KW-1133">Transmembrane helix</keyword>
<dbReference type="EMBL" id="FOJI01000009">
    <property type="protein sequence ID" value="SEW30836.1"/>
    <property type="molecule type" value="Genomic_DNA"/>
</dbReference>
<evidence type="ECO:0000313" key="3">
    <source>
        <dbReference type="Proteomes" id="UP000199701"/>
    </source>
</evidence>
<accession>A0A1I0QU76</accession>
<dbReference type="STRING" id="99656.SAMN05421659_10991"/>
<protein>
    <submittedName>
        <fullName evidence="2">Uncharacterized protein</fullName>
    </submittedName>
</protein>
<keyword evidence="1" id="KW-0472">Membrane</keyword>